<dbReference type="AlphaFoldDB" id="A0A3N4LW10"/>
<evidence type="ECO:0000313" key="1">
    <source>
        <dbReference type="EMBL" id="RPB24831.1"/>
    </source>
</evidence>
<dbReference type="EMBL" id="ML121540">
    <property type="protein sequence ID" value="RPB24831.1"/>
    <property type="molecule type" value="Genomic_DNA"/>
</dbReference>
<name>A0A3N4LW10_9PEZI</name>
<keyword evidence="2" id="KW-1185">Reference proteome</keyword>
<reference evidence="1 2" key="1">
    <citation type="journal article" date="2018" name="Nat. Ecol. Evol.">
        <title>Pezizomycetes genomes reveal the molecular basis of ectomycorrhizal truffle lifestyle.</title>
        <authorList>
            <person name="Murat C."/>
            <person name="Payen T."/>
            <person name="Noel B."/>
            <person name="Kuo A."/>
            <person name="Morin E."/>
            <person name="Chen J."/>
            <person name="Kohler A."/>
            <person name="Krizsan K."/>
            <person name="Balestrini R."/>
            <person name="Da Silva C."/>
            <person name="Montanini B."/>
            <person name="Hainaut M."/>
            <person name="Levati E."/>
            <person name="Barry K.W."/>
            <person name="Belfiori B."/>
            <person name="Cichocki N."/>
            <person name="Clum A."/>
            <person name="Dockter R.B."/>
            <person name="Fauchery L."/>
            <person name="Guy J."/>
            <person name="Iotti M."/>
            <person name="Le Tacon F."/>
            <person name="Lindquist E.A."/>
            <person name="Lipzen A."/>
            <person name="Malagnac F."/>
            <person name="Mello A."/>
            <person name="Molinier V."/>
            <person name="Miyauchi S."/>
            <person name="Poulain J."/>
            <person name="Riccioni C."/>
            <person name="Rubini A."/>
            <person name="Sitrit Y."/>
            <person name="Splivallo R."/>
            <person name="Traeger S."/>
            <person name="Wang M."/>
            <person name="Zifcakova L."/>
            <person name="Wipf D."/>
            <person name="Zambonelli A."/>
            <person name="Paolocci F."/>
            <person name="Nowrousian M."/>
            <person name="Ottonello S."/>
            <person name="Baldrian P."/>
            <person name="Spatafora J.W."/>
            <person name="Henrissat B."/>
            <person name="Nagy L.G."/>
            <person name="Aury J.M."/>
            <person name="Wincker P."/>
            <person name="Grigoriev I.V."/>
            <person name="Bonfante P."/>
            <person name="Martin F.M."/>
        </authorList>
    </citation>
    <scope>NUCLEOTIDE SEQUENCE [LARGE SCALE GENOMIC DNA]</scope>
    <source>
        <strain evidence="1 2">ATCC MYA-4762</strain>
    </source>
</reference>
<gene>
    <name evidence="1" type="ORF">L211DRAFT_152886</name>
</gene>
<organism evidence="1 2">
    <name type="scientific">Terfezia boudieri ATCC MYA-4762</name>
    <dbReference type="NCBI Taxonomy" id="1051890"/>
    <lineage>
        <taxon>Eukaryota</taxon>
        <taxon>Fungi</taxon>
        <taxon>Dikarya</taxon>
        <taxon>Ascomycota</taxon>
        <taxon>Pezizomycotina</taxon>
        <taxon>Pezizomycetes</taxon>
        <taxon>Pezizales</taxon>
        <taxon>Pezizaceae</taxon>
        <taxon>Terfezia</taxon>
    </lineage>
</organism>
<dbReference type="Proteomes" id="UP000267821">
    <property type="component" value="Unassembled WGS sequence"/>
</dbReference>
<evidence type="ECO:0000313" key="2">
    <source>
        <dbReference type="Proteomes" id="UP000267821"/>
    </source>
</evidence>
<dbReference type="InParanoid" id="A0A3N4LW10"/>
<protein>
    <submittedName>
        <fullName evidence="1">Uncharacterized protein</fullName>
    </submittedName>
</protein>
<accession>A0A3N4LW10</accession>
<proteinExistence type="predicted"/>
<sequence length="154" mass="16786">MHVVNEPGRQANEVCIGCTVRGCRSANLGVRNGSSSGKKSAACLGQRSWTQESPCQHSGNGSRGQWQVRAISHYRFPRSSNGVLQKLNPGPPAYRVATSCHSALAHVQPKTVCVQENQCRCFGSCLTRRVSISELAAQFSKANKEIEQRSNEGW</sequence>